<feature type="domain" description="Methyltransferase type 11" evidence="1">
    <location>
        <begin position="64"/>
        <end position="150"/>
    </location>
</feature>
<protein>
    <submittedName>
        <fullName evidence="2">Methyltransferase domain family</fullName>
    </submittedName>
</protein>
<dbReference type="SUPFAM" id="SSF53335">
    <property type="entry name" value="S-adenosyl-L-methionine-dependent methyltransferases"/>
    <property type="match status" value="1"/>
</dbReference>
<dbReference type="Pfam" id="PF08241">
    <property type="entry name" value="Methyltransf_11"/>
    <property type="match status" value="1"/>
</dbReference>
<dbReference type="EMBL" id="LCHM01000003">
    <property type="protein sequence ID" value="KKT38983.1"/>
    <property type="molecule type" value="Genomic_DNA"/>
</dbReference>
<gene>
    <name evidence="2" type="ORF">UW22_C0003G0025</name>
</gene>
<dbReference type="InterPro" id="IPR029063">
    <property type="entry name" value="SAM-dependent_MTases_sf"/>
</dbReference>
<evidence type="ECO:0000259" key="1">
    <source>
        <dbReference type="Pfam" id="PF08241"/>
    </source>
</evidence>
<proteinExistence type="predicted"/>
<evidence type="ECO:0000313" key="2">
    <source>
        <dbReference type="EMBL" id="KKT38983.1"/>
    </source>
</evidence>
<sequence>MDISTFIARRYNREKRIIDASKKKRRIADTWLQDDNVGSWRHERMIQGVDPIIASYPKAKWLTVGDGRFGKEAHYIWKKGGNVVASNISDQLLKEAKRINFIPAYSVKNAEKLLLKDQSFDFVLCQESLHHFPRPFLGLYEMIRVARKGVVITEPNDIFHDHTLLQELFWNIKMAVKKILGIKEVPPFETVGNYLYRVSLPEVEKLSIALDLPLIAHKGINDKYYEGVEFAPLRHSTLFIKVRLWIWLLDALCALGFLKPNDISIIIWKTMPTKQCLKGLQSVGFQIIRLAKNPYV</sequence>
<reference evidence="2 3" key="1">
    <citation type="journal article" date="2015" name="Nature">
        <title>rRNA introns, odd ribosomes, and small enigmatic genomes across a large radiation of phyla.</title>
        <authorList>
            <person name="Brown C.T."/>
            <person name="Hug L.A."/>
            <person name="Thomas B.C."/>
            <person name="Sharon I."/>
            <person name="Castelle C.J."/>
            <person name="Singh A."/>
            <person name="Wilkins M.J."/>
            <person name="Williams K.H."/>
            <person name="Banfield J.F."/>
        </authorList>
    </citation>
    <scope>NUCLEOTIDE SEQUENCE [LARGE SCALE GENOMIC DNA]</scope>
</reference>
<dbReference type="Proteomes" id="UP000034617">
    <property type="component" value="Unassembled WGS sequence"/>
</dbReference>
<dbReference type="Gene3D" id="3.40.50.150">
    <property type="entry name" value="Vaccinia Virus protein VP39"/>
    <property type="match status" value="1"/>
</dbReference>
<dbReference type="GO" id="GO:0008757">
    <property type="term" value="F:S-adenosylmethionine-dependent methyltransferase activity"/>
    <property type="evidence" value="ECO:0007669"/>
    <property type="project" value="InterPro"/>
</dbReference>
<dbReference type="AlphaFoldDB" id="A0A0G1GXP4"/>
<organism evidence="2 3">
    <name type="scientific">Candidatus Gottesmanbacteria bacterium GW2011_GWB1_44_11c</name>
    <dbReference type="NCBI Taxonomy" id="1618447"/>
    <lineage>
        <taxon>Bacteria</taxon>
        <taxon>Candidatus Gottesmaniibacteriota</taxon>
    </lineage>
</organism>
<accession>A0A0G1GXP4</accession>
<dbReference type="GO" id="GO:0032259">
    <property type="term" value="P:methylation"/>
    <property type="evidence" value="ECO:0007669"/>
    <property type="project" value="UniProtKB-KW"/>
</dbReference>
<dbReference type="InterPro" id="IPR013216">
    <property type="entry name" value="Methyltransf_11"/>
</dbReference>
<comment type="caution">
    <text evidence="2">The sequence shown here is derived from an EMBL/GenBank/DDBJ whole genome shotgun (WGS) entry which is preliminary data.</text>
</comment>
<name>A0A0G1GXP4_9BACT</name>
<keyword evidence="2" id="KW-0489">Methyltransferase</keyword>
<keyword evidence="2" id="KW-0808">Transferase</keyword>
<evidence type="ECO:0000313" key="3">
    <source>
        <dbReference type="Proteomes" id="UP000034617"/>
    </source>
</evidence>